<sequence length="221" mass="24586">MKAKMMFVLATFGIGFNLSAQDKTQGKVNYEVSINLHASLKPDQLQFKDMIPEFSTSEEVLYFKGNLAKIERVSPGEQEGEDGVKIKMEFEGGKKGMYSDGTFEGTYNLLEKDGKKSLQVMNSKIGKKENRDEKEGSKENQRTKTKEILGFTCQSVAAGDVTMWITKELPFKIGPFGIFSKEGAILGLDMKTGKAYATSIDYVPVKAEELVVPKDLPIEKK</sequence>
<dbReference type="Proteomes" id="UP000184287">
    <property type="component" value="Unassembled WGS sequence"/>
</dbReference>
<protein>
    <submittedName>
        <fullName evidence="2">GLPGLI family protein</fullName>
    </submittedName>
</protein>
<reference evidence="3" key="1">
    <citation type="submission" date="2016-11" db="EMBL/GenBank/DDBJ databases">
        <authorList>
            <person name="Varghese N."/>
            <person name="Submissions S."/>
        </authorList>
    </citation>
    <scope>NUCLEOTIDE SEQUENCE [LARGE SCALE GENOMIC DNA]</scope>
    <source>
        <strain evidence="3">DSM 16990</strain>
    </source>
</reference>
<proteinExistence type="predicted"/>
<dbReference type="EMBL" id="FQUQ01000002">
    <property type="protein sequence ID" value="SHF38491.1"/>
    <property type="molecule type" value="Genomic_DNA"/>
</dbReference>
<feature type="region of interest" description="Disordered" evidence="1">
    <location>
        <begin position="122"/>
        <end position="143"/>
    </location>
</feature>
<dbReference type="OrthoDB" id="647623at2"/>
<accession>A0A1M5B7H1</accession>
<name>A0A1M5B7H1_9SPHI</name>
<feature type="compositionally biased region" description="Basic and acidic residues" evidence="1">
    <location>
        <begin position="126"/>
        <end position="143"/>
    </location>
</feature>
<keyword evidence="3" id="KW-1185">Reference proteome</keyword>
<gene>
    <name evidence="2" type="ORF">SAMN04488522_1021063</name>
</gene>
<organism evidence="2 3">
    <name type="scientific">Pedobacter caeni</name>
    <dbReference type="NCBI Taxonomy" id="288992"/>
    <lineage>
        <taxon>Bacteria</taxon>
        <taxon>Pseudomonadati</taxon>
        <taxon>Bacteroidota</taxon>
        <taxon>Sphingobacteriia</taxon>
        <taxon>Sphingobacteriales</taxon>
        <taxon>Sphingobacteriaceae</taxon>
        <taxon>Pedobacter</taxon>
    </lineage>
</organism>
<evidence type="ECO:0000256" key="1">
    <source>
        <dbReference type="SAM" id="MobiDB-lite"/>
    </source>
</evidence>
<dbReference type="STRING" id="288992.SAMN04488522_1021063"/>
<dbReference type="AlphaFoldDB" id="A0A1M5B7H1"/>
<evidence type="ECO:0000313" key="2">
    <source>
        <dbReference type="EMBL" id="SHF38491.1"/>
    </source>
</evidence>
<dbReference type="RefSeq" id="WP_073231315.1">
    <property type="nucleotide sequence ID" value="NZ_FQUQ01000002.1"/>
</dbReference>
<evidence type="ECO:0000313" key="3">
    <source>
        <dbReference type="Proteomes" id="UP000184287"/>
    </source>
</evidence>